<evidence type="ECO:0000256" key="8">
    <source>
        <dbReference type="ARBA" id="ARBA00023268"/>
    </source>
</evidence>
<keyword evidence="14" id="KW-1185">Reference proteome</keyword>
<evidence type="ECO:0000256" key="10">
    <source>
        <dbReference type="ARBA" id="ARBA00049886"/>
    </source>
</evidence>
<dbReference type="Pfam" id="PF01872">
    <property type="entry name" value="RibD_C"/>
    <property type="match status" value="1"/>
</dbReference>
<evidence type="ECO:0000256" key="7">
    <source>
        <dbReference type="ARBA" id="ARBA00023002"/>
    </source>
</evidence>
<dbReference type="InterPro" id="IPR024072">
    <property type="entry name" value="DHFR-like_dom_sf"/>
</dbReference>
<keyword evidence="8" id="KW-0511">Multifunctional enzyme</keyword>
<dbReference type="EC" id="3.5.4.26" evidence="11"/>
<evidence type="ECO:0000259" key="12">
    <source>
        <dbReference type="PROSITE" id="PS51747"/>
    </source>
</evidence>
<dbReference type="InterPro" id="IPR004794">
    <property type="entry name" value="Eubact_RibD"/>
</dbReference>
<comment type="caution">
    <text evidence="13">The sequence shown here is derived from an EMBL/GenBank/DDBJ whole genome shotgun (WGS) entry which is preliminary data.</text>
</comment>
<dbReference type="Gene3D" id="3.40.140.10">
    <property type="entry name" value="Cytidine Deaminase, domain 2"/>
    <property type="match status" value="1"/>
</dbReference>
<comment type="catalytic activity">
    <reaction evidence="10 11">
        <text>2,5-diamino-6-hydroxy-4-(5-phosphoribosylamino)-pyrimidine + H2O + H(+) = 5-amino-6-(5-phospho-D-ribosylamino)uracil + NH4(+)</text>
        <dbReference type="Rhea" id="RHEA:21868"/>
        <dbReference type="ChEBI" id="CHEBI:15377"/>
        <dbReference type="ChEBI" id="CHEBI:15378"/>
        <dbReference type="ChEBI" id="CHEBI:28938"/>
        <dbReference type="ChEBI" id="CHEBI:58453"/>
        <dbReference type="ChEBI" id="CHEBI:58614"/>
        <dbReference type="EC" id="3.5.4.26"/>
    </reaction>
</comment>
<dbReference type="InterPro" id="IPR016193">
    <property type="entry name" value="Cytidine_deaminase-like"/>
</dbReference>
<comment type="similarity">
    <text evidence="5 11">In the C-terminal section; belongs to the HTP reductase family.</text>
</comment>
<dbReference type="Proteomes" id="UP001597343">
    <property type="component" value="Unassembled WGS sequence"/>
</dbReference>
<evidence type="ECO:0000313" key="13">
    <source>
        <dbReference type="EMBL" id="MFD2168848.1"/>
    </source>
</evidence>
<protein>
    <recommendedName>
        <fullName evidence="11">Riboflavin biosynthesis protein RibD</fullName>
    </recommendedName>
    <domain>
        <recommendedName>
            <fullName evidence="11">Diaminohydroxyphosphoribosylaminopyrimidine deaminase</fullName>
            <shortName evidence="11">DRAP deaminase</shortName>
            <ecNumber evidence="11">3.5.4.26</ecNumber>
        </recommendedName>
        <alternativeName>
            <fullName evidence="11">Riboflavin-specific deaminase</fullName>
        </alternativeName>
    </domain>
    <domain>
        <recommendedName>
            <fullName evidence="11">5-amino-6-(5-phosphoribosylamino)uracil reductase</fullName>
            <ecNumber evidence="11">1.1.1.193</ecNumber>
        </recommendedName>
        <alternativeName>
            <fullName evidence="11">HTP reductase</fullName>
        </alternativeName>
    </domain>
</protein>
<dbReference type="RefSeq" id="WP_386044459.1">
    <property type="nucleotide sequence ID" value="NZ_JBHUIO010000002.1"/>
</dbReference>
<name>A0ABW4ZSA1_9BACL</name>
<comment type="pathway">
    <text evidence="2 11">Cofactor biosynthesis; riboflavin biosynthesis; 5-amino-6-(D-ribitylamino)uracil from GTP: step 2/4.</text>
</comment>
<feature type="domain" description="CMP/dCMP-type deaminase" evidence="12">
    <location>
        <begin position="3"/>
        <end position="125"/>
    </location>
</feature>
<comment type="function">
    <text evidence="1 11">Converts 2,5-diamino-6-(ribosylamino)-4(3h)-pyrimidinone 5'-phosphate into 5-amino-6-(ribosylamino)-2,4(1h,3h)-pyrimidinedione 5'-phosphate.</text>
</comment>
<dbReference type="Gene3D" id="3.40.430.10">
    <property type="entry name" value="Dihydrofolate Reductase, subunit A"/>
    <property type="match status" value="1"/>
</dbReference>
<dbReference type="PANTHER" id="PTHR38011">
    <property type="entry name" value="DIHYDROFOLATE REDUCTASE FAMILY PROTEIN (AFU_ORTHOLOGUE AFUA_8G06820)"/>
    <property type="match status" value="1"/>
</dbReference>
<dbReference type="InterPro" id="IPR050765">
    <property type="entry name" value="Riboflavin_Biosynth_HTPR"/>
</dbReference>
<comment type="catalytic activity">
    <reaction evidence="9 11">
        <text>5-amino-6-(5-phospho-D-ribitylamino)uracil + NADP(+) = 5-amino-6-(5-phospho-D-ribosylamino)uracil + NADPH + H(+)</text>
        <dbReference type="Rhea" id="RHEA:17845"/>
        <dbReference type="ChEBI" id="CHEBI:15378"/>
        <dbReference type="ChEBI" id="CHEBI:57783"/>
        <dbReference type="ChEBI" id="CHEBI:58349"/>
        <dbReference type="ChEBI" id="CHEBI:58421"/>
        <dbReference type="ChEBI" id="CHEBI:58453"/>
        <dbReference type="EC" id="1.1.1.193"/>
    </reaction>
</comment>
<dbReference type="SUPFAM" id="SSF53927">
    <property type="entry name" value="Cytidine deaminase-like"/>
    <property type="match status" value="1"/>
</dbReference>
<evidence type="ECO:0000256" key="11">
    <source>
        <dbReference type="PIRNR" id="PIRNR006769"/>
    </source>
</evidence>
<keyword evidence="6 11" id="KW-0521">NADP</keyword>
<evidence type="ECO:0000256" key="6">
    <source>
        <dbReference type="ARBA" id="ARBA00022857"/>
    </source>
</evidence>
<comment type="similarity">
    <text evidence="4 11">In the N-terminal section; belongs to the cytidine and deoxycytidylate deaminase family.</text>
</comment>
<proteinExistence type="inferred from homology"/>
<evidence type="ECO:0000256" key="4">
    <source>
        <dbReference type="ARBA" id="ARBA00005259"/>
    </source>
</evidence>
<dbReference type="PANTHER" id="PTHR38011:SF7">
    <property type="entry name" value="2,5-DIAMINO-6-RIBOSYLAMINO-4(3H)-PYRIMIDINONE 5'-PHOSPHATE REDUCTASE"/>
    <property type="match status" value="1"/>
</dbReference>
<dbReference type="PROSITE" id="PS51747">
    <property type="entry name" value="CYT_DCMP_DEAMINASES_2"/>
    <property type="match status" value="1"/>
</dbReference>
<dbReference type="GO" id="GO:0008835">
    <property type="term" value="F:diaminohydroxyphosphoribosylaminopyrimidine deaminase activity"/>
    <property type="evidence" value="ECO:0007669"/>
    <property type="project" value="UniProtKB-EC"/>
</dbReference>
<evidence type="ECO:0000256" key="9">
    <source>
        <dbReference type="ARBA" id="ARBA00049861"/>
    </source>
</evidence>
<sequence length="369" mass="39725">MRVTDQQYMKIALQLAQIANGKTNPNPLVGAVIVKEDRIIGQGAHLRAGEPHAEVHAFRMAGDAAEGATLYVTLEPCSHHGRTPPCAELVIRSKVKRVVVAMLDPNPMVAGRGIARIREAGIEVEVGVLEAEARQINERFVHNMVHKRPFVTVKTAMTLDGKIAAHTGDSRWITGAESRAFVHRLRDQVDGIMVGVGTVLADDPELTTRLPEGGGKSPVRIVLDSALRTPESARLLDVQEAQTWIIASQEAEQAKIARLRERGVEVIQVQSGQAGLDLTEVLDELYRRGITDLLVEGGASVNGALLQAGLIDKVISFVAPKLIGGTGAPTPFGGSGFDKMAEAVELIDLTVERYGEDLCLIGYPRRVGV</sequence>
<dbReference type="SUPFAM" id="SSF53597">
    <property type="entry name" value="Dihydrofolate reductase-like"/>
    <property type="match status" value="1"/>
</dbReference>
<keyword evidence="11" id="KW-0862">Zinc</keyword>
<dbReference type="GO" id="GO:0008703">
    <property type="term" value="F:5-amino-6-(5-phosphoribosylamino)uracil reductase activity"/>
    <property type="evidence" value="ECO:0007669"/>
    <property type="project" value="UniProtKB-EC"/>
</dbReference>
<comment type="cofactor">
    <cofactor evidence="11">
        <name>Zn(2+)</name>
        <dbReference type="ChEBI" id="CHEBI:29105"/>
    </cofactor>
    <text evidence="11">Binds 1 zinc ion.</text>
</comment>
<dbReference type="EC" id="1.1.1.193" evidence="11"/>
<dbReference type="EMBL" id="JBHUIO010000002">
    <property type="protein sequence ID" value="MFD2168848.1"/>
    <property type="molecule type" value="Genomic_DNA"/>
</dbReference>
<evidence type="ECO:0000256" key="1">
    <source>
        <dbReference type="ARBA" id="ARBA00002151"/>
    </source>
</evidence>
<keyword evidence="11" id="KW-0479">Metal-binding</keyword>
<evidence type="ECO:0000313" key="14">
    <source>
        <dbReference type="Proteomes" id="UP001597343"/>
    </source>
</evidence>
<dbReference type="CDD" id="cd01284">
    <property type="entry name" value="Riboflavin_deaminase-reductase"/>
    <property type="match status" value="1"/>
</dbReference>
<evidence type="ECO:0000256" key="2">
    <source>
        <dbReference type="ARBA" id="ARBA00004882"/>
    </source>
</evidence>
<dbReference type="Pfam" id="PF00383">
    <property type="entry name" value="dCMP_cyt_deam_1"/>
    <property type="match status" value="1"/>
</dbReference>
<keyword evidence="11" id="KW-0686">Riboflavin biosynthesis</keyword>
<dbReference type="NCBIfam" id="TIGR00326">
    <property type="entry name" value="eubact_ribD"/>
    <property type="match status" value="1"/>
</dbReference>
<gene>
    <name evidence="13" type="primary">ribD</name>
    <name evidence="13" type="ORF">ACFSOY_02290</name>
</gene>
<keyword evidence="11 13" id="KW-0378">Hydrolase</keyword>
<reference evidence="14" key="1">
    <citation type="journal article" date="2019" name="Int. J. Syst. Evol. Microbiol.">
        <title>The Global Catalogue of Microorganisms (GCM) 10K type strain sequencing project: providing services to taxonomists for standard genome sequencing and annotation.</title>
        <authorList>
            <consortium name="The Broad Institute Genomics Platform"/>
            <consortium name="The Broad Institute Genome Sequencing Center for Infectious Disease"/>
            <person name="Wu L."/>
            <person name="Ma J."/>
        </authorList>
    </citation>
    <scope>NUCLEOTIDE SEQUENCE [LARGE SCALE GENOMIC DNA]</scope>
    <source>
        <strain evidence="14">CGMCC 1.13574</strain>
    </source>
</reference>
<accession>A0ABW4ZSA1</accession>
<comment type="pathway">
    <text evidence="3 11">Cofactor biosynthesis; riboflavin biosynthesis; 5-amino-6-(D-ribitylamino)uracil from GTP: step 3/4.</text>
</comment>
<keyword evidence="7 11" id="KW-0560">Oxidoreductase</keyword>
<evidence type="ECO:0000256" key="3">
    <source>
        <dbReference type="ARBA" id="ARBA00004910"/>
    </source>
</evidence>
<dbReference type="InterPro" id="IPR011549">
    <property type="entry name" value="RibD_C"/>
</dbReference>
<dbReference type="InterPro" id="IPR002734">
    <property type="entry name" value="RibDG_C"/>
</dbReference>
<dbReference type="InterPro" id="IPR002125">
    <property type="entry name" value="CMP_dCMP_dom"/>
</dbReference>
<evidence type="ECO:0000256" key="5">
    <source>
        <dbReference type="ARBA" id="ARBA00007417"/>
    </source>
</evidence>
<dbReference type="PIRSF" id="PIRSF006769">
    <property type="entry name" value="RibD"/>
    <property type="match status" value="1"/>
</dbReference>
<dbReference type="NCBIfam" id="TIGR00227">
    <property type="entry name" value="ribD_Cterm"/>
    <property type="match status" value="1"/>
</dbReference>
<organism evidence="13 14">
    <name type="scientific">Tumebacillus lipolyticus</name>
    <dbReference type="NCBI Taxonomy" id="1280370"/>
    <lineage>
        <taxon>Bacteria</taxon>
        <taxon>Bacillati</taxon>
        <taxon>Bacillota</taxon>
        <taxon>Bacilli</taxon>
        <taxon>Bacillales</taxon>
        <taxon>Alicyclobacillaceae</taxon>
        <taxon>Tumebacillus</taxon>
    </lineage>
</organism>